<dbReference type="InterPro" id="IPR036322">
    <property type="entry name" value="WD40_repeat_dom_sf"/>
</dbReference>
<sequence length="557" mass="62604">MDLVEGYGSSDGDEEIQIPTEPKKFKVQSAPEVGLEEKYLENKLYLAPGQQTMSINLTHEVLSQPVLGPENRNKKRRENQNVFTGVVEEQGISEFDFRAQERSFRSLGFALNPSDSVEEAKYVGNQEQVERLKGNNFLTNTIKNNVDLKRKAKGDPSIVEGENAYLGPWAGYEGEKLGVQTGPTDEEKAAYIARNATKELGEAETSKKLRENEETTTFHGKNERDYMGRSYMHPPVTEVEHVNFSGQSEVQQCFAPKKCIHQFSAHGKGVSAIRFLPKTGHLLLSSGMEGKVKIWDVYGSHSLLRTFHGHTKAVRDVTFNNDGTRFLSTSYDKYVKLWDTETGQCLNRFSSGKVPYVSRLNPSEQNLFITGQADKKIIQYDIRTKEKVLEYSEHLGAISTLAFVDNGRRFVSTSDDKTMRVWEFGLPVVIKLIADPSMHAIPAIALHPSNKFIACQSLDNQVLVWGVGDRFKQNRKKVFTGHLSAGYACQLSFSPDGSYLTSGDADGKLWVWDWKTCKVVKRFIAHKNAVTIDAEWSPVEASKVATCSWDGTIKFWD</sequence>
<feature type="repeat" description="WD" evidence="9">
    <location>
        <begin position="544"/>
        <end position="557"/>
    </location>
</feature>
<feature type="repeat" description="WD" evidence="9">
    <location>
        <begin position="263"/>
        <end position="297"/>
    </location>
</feature>
<keyword evidence="3" id="KW-0507">mRNA processing</keyword>
<dbReference type="GO" id="GO:0003729">
    <property type="term" value="F:mRNA binding"/>
    <property type="evidence" value="ECO:0007669"/>
    <property type="project" value="TreeGrafter"/>
</dbReference>
<comment type="caution">
    <text evidence="11">The sequence shown here is derived from an EMBL/GenBank/DDBJ whole genome shotgun (WGS) entry which is preliminary data.</text>
</comment>
<reference evidence="12" key="1">
    <citation type="submission" date="2017-01" db="EMBL/GenBank/DDBJ databases">
        <authorList>
            <person name="Wang Y."/>
            <person name="White M."/>
            <person name="Kvist S."/>
            <person name="Moncalvo J.-M."/>
        </authorList>
    </citation>
    <scope>NUCLEOTIDE SEQUENCE [LARGE SCALE GENOMIC DNA]</scope>
    <source>
        <strain evidence="12">COL-18-3</strain>
    </source>
</reference>
<feature type="repeat" description="WD" evidence="9">
    <location>
        <begin position="391"/>
        <end position="423"/>
    </location>
</feature>
<evidence type="ECO:0000256" key="7">
    <source>
        <dbReference type="ARBA" id="ARBA00023242"/>
    </source>
</evidence>
<gene>
    <name evidence="11" type="ORF">AX774_g142</name>
</gene>
<keyword evidence="5" id="KW-0677">Repeat</keyword>
<evidence type="ECO:0000256" key="9">
    <source>
        <dbReference type="PROSITE-ProRule" id="PRU00221"/>
    </source>
</evidence>
<evidence type="ECO:0000256" key="8">
    <source>
        <dbReference type="ARBA" id="ARBA00068146"/>
    </source>
</evidence>
<evidence type="ECO:0000256" key="3">
    <source>
        <dbReference type="ARBA" id="ARBA00022664"/>
    </source>
</evidence>
<dbReference type="SUPFAM" id="SSF50978">
    <property type="entry name" value="WD40 repeat-like"/>
    <property type="match status" value="1"/>
</dbReference>
<evidence type="ECO:0000313" key="11">
    <source>
        <dbReference type="EMBL" id="OMH86251.1"/>
    </source>
</evidence>
<organism evidence="11 12">
    <name type="scientific">Zancudomyces culisetae</name>
    <name type="common">Gut fungus</name>
    <name type="synonym">Smittium culisetae</name>
    <dbReference type="NCBI Taxonomy" id="1213189"/>
    <lineage>
        <taxon>Eukaryota</taxon>
        <taxon>Fungi</taxon>
        <taxon>Fungi incertae sedis</taxon>
        <taxon>Zoopagomycota</taxon>
        <taxon>Kickxellomycotina</taxon>
        <taxon>Harpellomycetes</taxon>
        <taxon>Harpellales</taxon>
        <taxon>Legeriomycetaceae</taxon>
        <taxon>Zancudomyces</taxon>
    </lineage>
</organism>
<keyword evidence="7" id="KW-0539">Nucleus</keyword>
<evidence type="ECO:0000256" key="4">
    <source>
        <dbReference type="ARBA" id="ARBA00022728"/>
    </source>
</evidence>
<dbReference type="Proteomes" id="UP000188320">
    <property type="component" value="Unassembled WGS sequence"/>
</dbReference>
<evidence type="ECO:0000256" key="5">
    <source>
        <dbReference type="ARBA" id="ARBA00022737"/>
    </source>
</evidence>
<dbReference type="EMBL" id="LSSK01000009">
    <property type="protein sequence ID" value="OMH86251.1"/>
    <property type="molecule type" value="Genomic_DNA"/>
</dbReference>
<dbReference type="Pfam" id="PF00400">
    <property type="entry name" value="WD40"/>
    <property type="match status" value="5"/>
</dbReference>
<dbReference type="SMART" id="SM00320">
    <property type="entry name" value="WD40"/>
    <property type="match status" value="7"/>
</dbReference>
<dbReference type="InterPro" id="IPR020472">
    <property type="entry name" value="WD40_PAC1"/>
</dbReference>
<comment type="subcellular location">
    <subcellularLocation>
        <location evidence="1">Nucleus</location>
    </subcellularLocation>
</comment>
<dbReference type="AlphaFoldDB" id="A0A1R1PZ84"/>
<dbReference type="GO" id="GO:0071013">
    <property type="term" value="C:catalytic step 2 spliceosome"/>
    <property type="evidence" value="ECO:0007669"/>
    <property type="project" value="InterPro"/>
</dbReference>
<dbReference type="PANTHER" id="PTHR43979:SF1">
    <property type="entry name" value="PRE-MRNA-PROCESSING FACTOR 17"/>
    <property type="match status" value="1"/>
</dbReference>
<dbReference type="CDD" id="cd00200">
    <property type="entry name" value="WD40"/>
    <property type="match status" value="1"/>
</dbReference>
<keyword evidence="4" id="KW-0747">Spliceosome</keyword>
<name>A0A1R1PZ84_ZANCU</name>
<evidence type="ECO:0000256" key="6">
    <source>
        <dbReference type="ARBA" id="ARBA00023187"/>
    </source>
</evidence>
<accession>A0A1R1PZ84</accession>
<dbReference type="GO" id="GO:0000398">
    <property type="term" value="P:mRNA splicing, via spliceosome"/>
    <property type="evidence" value="ECO:0007669"/>
    <property type="project" value="InterPro"/>
</dbReference>
<dbReference type="InterPro" id="IPR001680">
    <property type="entry name" value="WD40_rpt"/>
</dbReference>
<feature type="region of interest" description="Disordered" evidence="10">
    <location>
        <begin position="1"/>
        <end position="21"/>
    </location>
</feature>
<evidence type="ECO:0000256" key="1">
    <source>
        <dbReference type="ARBA" id="ARBA00004123"/>
    </source>
</evidence>
<dbReference type="FunFam" id="2.130.10.10:FF:000034">
    <property type="entry name" value="Pre-mRNA-processing factor 17, putative"/>
    <property type="match status" value="1"/>
</dbReference>
<proteinExistence type="predicted"/>
<feature type="repeat" description="WD" evidence="9">
    <location>
        <begin position="307"/>
        <end position="348"/>
    </location>
</feature>
<dbReference type="PROSITE" id="PS50082">
    <property type="entry name" value="WD_REPEATS_2"/>
    <property type="match status" value="5"/>
</dbReference>
<evidence type="ECO:0000313" key="12">
    <source>
        <dbReference type="Proteomes" id="UP000188320"/>
    </source>
</evidence>
<evidence type="ECO:0000256" key="10">
    <source>
        <dbReference type="SAM" id="MobiDB-lite"/>
    </source>
</evidence>
<feature type="repeat" description="WD" evidence="9">
    <location>
        <begin position="491"/>
        <end position="522"/>
    </location>
</feature>
<dbReference type="PANTHER" id="PTHR43979">
    <property type="entry name" value="PRE-MRNA-PROCESSING FACTOR 17"/>
    <property type="match status" value="1"/>
</dbReference>
<dbReference type="InterPro" id="IPR032847">
    <property type="entry name" value="PRPF17"/>
</dbReference>
<protein>
    <recommendedName>
        <fullName evidence="8">Pre-mRNA-processing factor 17</fullName>
    </recommendedName>
</protein>
<keyword evidence="12" id="KW-1185">Reference proteome</keyword>
<keyword evidence="2 9" id="KW-0853">WD repeat</keyword>
<dbReference type="PRINTS" id="PR00320">
    <property type="entry name" value="GPROTEINBRPT"/>
</dbReference>
<dbReference type="PROSITE" id="PS50294">
    <property type="entry name" value="WD_REPEATS_REGION"/>
    <property type="match status" value="4"/>
</dbReference>
<evidence type="ECO:0000256" key="2">
    <source>
        <dbReference type="ARBA" id="ARBA00022574"/>
    </source>
</evidence>
<dbReference type="OrthoDB" id="10257301at2759"/>
<dbReference type="InterPro" id="IPR015943">
    <property type="entry name" value="WD40/YVTN_repeat-like_dom_sf"/>
</dbReference>
<keyword evidence="6" id="KW-0508">mRNA splicing</keyword>
<dbReference type="Gene3D" id="2.130.10.10">
    <property type="entry name" value="YVTN repeat-like/Quinoprotein amine dehydrogenase"/>
    <property type="match status" value="1"/>
</dbReference>